<dbReference type="Gene3D" id="1.10.357.10">
    <property type="entry name" value="Tetracycline Repressor, domain 2"/>
    <property type="match status" value="1"/>
</dbReference>
<dbReference type="PROSITE" id="PS50977">
    <property type="entry name" value="HTH_TETR_2"/>
    <property type="match status" value="1"/>
</dbReference>
<comment type="caution">
    <text evidence="6">The sequence shown here is derived from an EMBL/GenBank/DDBJ whole genome shotgun (WGS) entry which is preliminary data.</text>
</comment>
<dbReference type="AlphaFoldDB" id="A0A6L5G1V4"/>
<dbReference type="SUPFAM" id="SSF48498">
    <property type="entry name" value="Tetracyclin repressor-like, C-terminal domain"/>
    <property type="match status" value="1"/>
</dbReference>
<dbReference type="PANTHER" id="PTHR30055:SF151">
    <property type="entry name" value="TRANSCRIPTIONAL REGULATORY PROTEIN"/>
    <property type="match status" value="1"/>
</dbReference>
<dbReference type="InterPro" id="IPR050109">
    <property type="entry name" value="HTH-type_TetR-like_transc_reg"/>
</dbReference>
<dbReference type="InterPro" id="IPR036271">
    <property type="entry name" value="Tet_transcr_reg_TetR-rel_C_sf"/>
</dbReference>
<dbReference type="Gene3D" id="1.10.10.60">
    <property type="entry name" value="Homeodomain-like"/>
    <property type="match status" value="1"/>
</dbReference>
<gene>
    <name evidence="6" type="ORF">GFD30_00865</name>
</gene>
<keyword evidence="3" id="KW-0804">Transcription</keyword>
<dbReference type="GO" id="GO:0003700">
    <property type="term" value="F:DNA-binding transcription factor activity"/>
    <property type="evidence" value="ECO:0007669"/>
    <property type="project" value="TreeGrafter"/>
</dbReference>
<keyword evidence="7" id="KW-1185">Reference proteome</keyword>
<reference evidence="6 7" key="1">
    <citation type="submission" date="2019-10" db="EMBL/GenBank/DDBJ databases">
        <title>Glycomyces albidus sp. nov., a novel actinomycete isolated from rhizosphere soil of wheat (Triticum aestivum L.).</title>
        <authorList>
            <person name="Qian L."/>
        </authorList>
    </citation>
    <scope>NUCLEOTIDE SEQUENCE [LARGE SCALE GENOMIC DNA]</scope>
    <source>
        <strain evidence="6 7">NEAU-7082</strain>
    </source>
</reference>
<dbReference type="EMBL" id="WIAO01000001">
    <property type="protein sequence ID" value="MQM24134.1"/>
    <property type="molecule type" value="Genomic_DNA"/>
</dbReference>
<dbReference type="Proteomes" id="UP000477750">
    <property type="component" value="Unassembled WGS sequence"/>
</dbReference>
<evidence type="ECO:0000313" key="7">
    <source>
        <dbReference type="Proteomes" id="UP000477750"/>
    </source>
</evidence>
<feature type="DNA-binding region" description="H-T-H motif" evidence="4">
    <location>
        <begin position="45"/>
        <end position="64"/>
    </location>
</feature>
<dbReference type="InterPro" id="IPR009057">
    <property type="entry name" value="Homeodomain-like_sf"/>
</dbReference>
<evidence type="ECO:0000256" key="4">
    <source>
        <dbReference type="PROSITE-ProRule" id="PRU00335"/>
    </source>
</evidence>
<protein>
    <submittedName>
        <fullName evidence="6">TetR family transcriptional regulator</fullName>
    </submittedName>
</protein>
<keyword evidence="1" id="KW-0805">Transcription regulation</keyword>
<dbReference type="InterPro" id="IPR004111">
    <property type="entry name" value="Repressor_TetR_C"/>
</dbReference>
<evidence type="ECO:0000256" key="2">
    <source>
        <dbReference type="ARBA" id="ARBA00023125"/>
    </source>
</evidence>
<name>A0A6L5G1V4_9ACTN</name>
<accession>A0A6L5G1V4</accession>
<evidence type="ECO:0000256" key="1">
    <source>
        <dbReference type="ARBA" id="ARBA00023015"/>
    </source>
</evidence>
<dbReference type="PANTHER" id="PTHR30055">
    <property type="entry name" value="HTH-TYPE TRANSCRIPTIONAL REGULATOR RUTR"/>
    <property type="match status" value="1"/>
</dbReference>
<evidence type="ECO:0000259" key="5">
    <source>
        <dbReference type="PROSITE" id="PS50977"/>
    </source>
</evidence>
<dbReference type="InterPro" id="IPR001647">
    <property type="entry name" value="HTH_TetR"/>
</dbReference>
<dbReference type="Pfam" id="PF00440">
    <property type="entry name" value="TetR_N"/>
    <property type="match status" value="1"/>
</dbReference>
<evidence type="ECO:0000256" key="3">
    <source>
        <dbReference type="ARBA" id="ARBA00023163"/>
    </source>
</evidence>
<keyword evidence="2 4" id="KW-0238">DNA-binding</keyword>
<dbReference type="Pfam" id="PF02909">
    <property type="entry name" value="TetR_C_1"/>
    <property type="match status" value="1"/>
</dbReference>
<dbReference type="SUPFAM" id="SSF46689">
    <property type="entry name" value="Homeodomain-like"/>
    <property type="match status" value="1"/>
</dbReference>
<feature type="domain" description="HTH tetR-type" evidence="5">
    <location>
        <begin position="22"/>
        <end position="82"/>
    </location>
</feature>
<dbReference type="GO" id="GO:0000976">
    <property type="term" value="F:transcription cis-regulatory region binding"/>
    <property type="evidence" value="ECO:0007669"/>
    <property type="project" value="TreeGrafter"/>
</dbReference>
<proteinExistence type="predicted"/>
<organism evidence="6 7">
    <name type="scientific">Glycomyces albidus</name>
    <dbReference type="NCBI Taxonomy" id="2656774"/>
    <lineage>
        <taxon>Bacteria</taxon>
        <taxon>Bacillati</taxon>
        <taxon>Actinomycetota</taxon>
        <taxon>Actinomycetes</taxon>
        <taxon>Glycomycetales</taxon>
        <taxon>Glycomycetaceae</taxon>
        <taxon>Glycomyces</taxon>
    </lineage>
</organism>
<dbReference type="GO" id="GO:0045892">
    <property type="term" value="P:negative regulation of DNA-templated transcription"/>
    <property type="evidence" value="ECO:0007669"/>
    <property type="project" value="InterPro"/>
</dbReference>
<sequence length="222" mass="23575">MADYDEPIWLRPERAATGRPAVRSRPEITAAALAVADGKGLEMVSMRNVAAELGTGAASLYRYVSSRDDLLDLMVDATAGDIRLEPPTGDPVGDLVAVGEGMYAVMARHRWLPELVLTRPSLGPNGVRVLDHVLEVLEDHSGDGAAKLEIFALLNAVVATFALNERAAADRPRQAVAYLGHVAATGDHPRIAAVLSDLAAAKVSVEERRKAALTKLLSGLLN</sequence>
<evidence type="ECO:0000313" key="6">
    <source>
        <dbReference type="EMBL" id="MQM24134.1"/>
    </source>
</evidence>